<dbReference type="InterPro" id="IPR027879">
    <property type="entry name" value="DUF4649"/>
</dbReference>
<sequence length="67" mass="7597">MLEINYQANGEKRTISFKSPADFVADEQLEVPSLQDYYRVIAVKVAGSQDVNFKGTTIGDLYNYFLN</sequence>
<keyword evidence="2" id="KW-1185">Reference proteome</keyword>
<comment type="caution">
    <text evidence="1">The sequence shown here is derived from an EMBL/GenBank/DDBJ whole genome shotgun (WGS) entry which is preliminary data.</text>
</comment>
<dbReference type="OrthoDB" id="2308381at2"/>
<organism evidence="1 2">
    <name type="scientific">Liquorilactobacillus ghanensis DSM 18630</name>
    <dbReference type="NCBI Taxonomy" id="1423750"/>
    <lineage>
        <taxon>Bacteria</taxon>
        <taxon>Bacillati</taxon>
        <taxon>Bacillota</taxon>
        <taxon>Bacilli</taxon>
        <taxon>Lactobacillales</taxon>
        <taxon>Lactobacillaceae</taxon>
        <taxon>Liquorilactobacillus</taxon>
    </lineage>
</organism>
<accession>A0A0R1VMQ4</accession>
<name>A0A0R1VMQ4_9LACO</name>
<evidence type="ECO:0000313" key="1">
    <source>
        <dbReference type="EMBL" id="KRM07102.1"/>
    </source>
</evidence>
<protein>
    <recommendedName>
        <fullName evidence="3">DUF4649 domain-containing protein</fullName>
    </recommendedName>
</protein>
<dbReference type="GeneID" id="98318467"/>
<reference evidence="1 2" key="1">
    <citation type="journal article" date="2015" name="Genome Announc.">
        <title>Expanding the biotechnology potential of lactobacilli through comparative genomics of 213 strains and associated genera.</title>
        <authorList>
            <person name="Sun Z."/>
            <person name="Harris H.M."/>
            <person name="McCann A."/>
            <person name="Guo C."/>
            <person name="Argimon S."/>
            <person name="Zhang W."/>
            <person name="Yang X."/>
            <person name="Jeffery I.B."/>
            <person name="Cooney J.C."/>
            <person name="Kagawa T.F."/>
            <person name="Liu W."/>
            <person name="Song Y."/>
            <person name="Salvetti E."/>
            <person name="Wrobel A."/>
            <person name="Rasinkangas P."/>
            <person name="Parkhill J."/>
            <person name="Rea M.C."/>
            <person name="O'Sullivan O."/>
            <person name="Ritari J."/>
            <person name="Douillard F.P."/>
            <person name="Paul Ross R."/>
            <person name="Yang R."/>
            <person name="Briner A.E."/>
            <person name="Felis G.E."/>
            <person name="de Vos W.M."/>
            <person name="Barrangou R."/>
            <person name="Klaenhammer T.R."/>
            <person name="Caufield P.W."/>
            <person name="Cui Y."/>
            <person name="Zhang H."/>
            <person name="O'Toole P.W."/>
        </authorList>
    </citation>
    <scope>NUCLEOTIDE SEQUENCE [LARGE SCALE GENOMIC DNA]</scope>
    <source>
        <strain evidence="1 2">DSM 18630</strain>
    </source>
</reference>
<proteinExistence type="predicted"/>
<dbReference type="Pfam" id="PF15507">
    <property type="entry name" value="DUF4649"/>
    <property type="match status" value="1"/>
</dbReference>
<dbReference type="PATRIC" id="fig|1423750.3.peg.426"/>
<dbReference type="Proteomes" id="UP000051451">
    <property type="component" value="Unassembled WGS sequence"/>
</dbReference>
<dbReference type="RefSeq" id="WP_057871199.1">
    <property type="nucleotide sequence ID" value="NZ_AZGB01000009.1"/>
</dbReference>
<dbReference type="Gene3D" id="3.30.1490.390">
    <property type="match status" value="1"/>
</dbReference>
<dbReference type="AlphaFoldDB" id="A0A0R1VMQ4"/>
<evidence type="ECO:0000313" key="2">
    <source>
        <dbReference type="Proteomes" id="UP000051451"/>
    </source>
</evidence>
<dbReference type="EMBL" id="AZGB01000009">
    <property type="protein sequence ID" value="KRM07102.1"/>
    <property type="molecule type" value="Genomic_DNA"/>
</dbReference>
<evidence type="ECO:0008006" key="3">
    <source>
        <dbReference type="Google" id="ProtNLM"/>
    </source>
</evidence>
<gene>
    <name evidence="1" type="ORF">FC89_GL000417</name>
</gene>